<dbReference type="AlphaFoldDB" id="A0A8C3JUU9"/>
<dbReference type="PANTHER" id="PTHR12015:SF103">
    <property type="entry name" value="C-C MOTIF CHEMOKINE 4-RELATED"/>
    <property type="match status" value="1"/>
</dbReference>
<sequence length="95" mass="10322">MKVLAATLVALLLVATCSPSQAHLGESDGVPTACCFSYQKRPVPRALITSVYITSSSCSQPGVILVTKKKNKELCADPRESWVQARLKDFQNLKN</sequence>
<dbReference type="GO" id="GO:0048245">
    <property type="term" value="P:eosinophil chemotaxis"/>
    <property type="evidence" value="ECO:0007669"/>
    <property type="project" value="TreeGrafter"/>
</dbReference>
<dbReference type="GO" id="GO:0008009">
    <property type="term" value="F:chemokine activity"/>
    <property type="evidence" value="ECO:0007669"/>
    <property type="project" value="InterPro"/>
</dbReference>
<feature type="chain" id="PRO_5034207954" description="Chemokine interleukin-8-like domain-containing protein" evidence="5">
    <location>
        <begin position="23"/>
        <end position="95"/>
    </location>
</feature>
<dbReference type="InterPro" id="IPR036048">
    <property type="entry name" value="Interleukin_8-like_sf"/>
</dbReference>
<reference evidence="7" key="1">
    <citation type="submission" date="2025-08" db="UniProtKB">
        <authorList>
            <consortium name="Ensembl"/>
        </authorList>
    </citation>
    <scope>IDENTIFICATION</scope>
</reference>
<evidence type="ECO:0000256" key="3">
    <source>
        <dbReference type="ARBA" id="ARBA00022514"/>
    </source>
</evidence>
<evidence type="ECO:0000256" key="2">
    <source>
        <dbReference type="ARBA" id="ARBA00022500"/>
    </source>
</evidence>
<accession>A0A8C3JUU9</accession>
<evidence type="ECO:0000256" key="1">
    <source>
        <dbReference type="ARBA" id="ARBA00010868"/>
    </source>
</evidence>
<dbReference type="SUPFAM" id="SSF54117">
    <property type="entry name" value="Interleukin 8-like chemokines"/>
    <property type="match status" value="1"/>
</dbReference>
<dbReference type="FunFam" id="2.40.50.40:FF:000002">
    <property type="entry name" value="C-C motif chemokine"/>
    <property type="match status" value="1"/>
</dbReference>
<dbReference type="PANTHER" id="PTHR12015">
    <property type="entry name" value="SMALL INDUCIBLE CYTOKINE A"/>
    <property type="match status" value="1"/>
</dbReference>
<protein>
    <recommendedName>
        <fullName evidence="6">Chemokine interleukin-8-like domain-containing protein</fullName>
    </recommendedName>
</protein>
<dbReference type="Gene3D" id="2.40.50.40">
    <property type="match status" value="1"/>
</dbReference>
<keyword evidence="4 5" id="KW-0732">Signal</keyword>
<evidence type="ECO:0000256" key="5">
    <source>
        <dbReference type="SAM" id="SignalP"/>
    </source>
</evidence>
<dbReference type="Ensembl" id="ENSCPGT00000014798.1">
    <property type="protein sequence ID" value="ENSCPGP00000013491.1"/>
    <property type="gene ID" value="ENSCPGG00000009577.1"/>
</dbReference>
<evidence type="ECO:0000313" key="7">
    <source>
        <dbReference type="Ensembl" id="ENSCPGP00000013491.1"/>
    </source>
</evidence>
<dbReference type="GO" id="GO:0070098">
    <property type="term" value="P:chemokine-mediated signaling pathway"/>
    <property type="evidence" value="ECO:0007669"/>
    <property type="project" value="TreeGrafter"/>
</dbReference>
<dbReference type="SMART" id="SM00199">
    <property type="entry name" value="SCY"/>
    <property type="match status" value="1"/>
</dbReference>
<dbReference type="GO" id="GO:0005615">
    <property type="term" value="C:extracellular space"/>
    <property type="evidence" value="ECO:0007669"/>
    <property type="project" value="UniProtKB-KW"/>
</dbReference>
<dbReference type="Pfam" id="PF00048">
    <property type="entry name" value="IL8"/>
    <property type="match status" value="1"/>
</dbReference>
<keyword evidence="3" id="KW-0202">Cytokine</keyword>
<keyword evidence="2" id="KW-0145">Chemotaxis</keyword>
<dbReference type="InterPro" id="IPR001811">
    <property type="entry name" value="Chemokine_IL8-like_dom"/>
</dbReference>
<organism evidence="7 8">
    <name type="scientific">Calidris pygmaea</name>
    <name type="common">Spoon-billed sandpiper</name>
    <dbReference type="NCBI Taxonomy" id="425635"/>
    <lineage>
        <taxon>Eukaryota</taxon>
        <taxon>Metazoa</taxon>
        <taxon>Chordata</taxon>
        <taxon>Craniata</taxon>
        <taxon>Vertebrata</taxon>
        <taxon>Euteleostomi</taxon>
        <taxon>Archelosauria</taxon>
        <taxon>Archosauria</taxon>
        <taxon>Dinosauria</taxon>
        <taxon>Saurischia</taxon>
        <taxon>Theropoda</taxon>
        <taxon>Coelurosauria</taxon>
        <taxon>Aves</taxon>
        <taxon>Neognathae</taxon>
        <taxon>Neoaves</taxon>
        <taxon>Charadriiformes</taxon>
        <taxon>Scolopacidae</taxon>
        <taxon>Calidris</taxon>
    </lineage>
</organism>
<reference evidence="7" key="2">
    <citation type="submission" date="2025-09" db="UniProtKB">
        <authorList>
            <consortium name="Ensembl"/>
        </authorList>
    </citation>
    <scope>IDENTIFICATION</scope>
</reference>
<dbReference type="GO" id="GO:0048020">
    <property type="term" value="F:CCR chemokine receptor binding"/>
    <property type="evidence" value="ECO:0007669"/>
    <property type="project" value="TreeGrafter"/>
</dbReference>
<dbReference type="GO" id="GO:0061844">
    <property type="term" value="P:antimicrobial humoral immune response mediated by antimicrobial peptide"/>
    <property type="evidence" value="ECO:0007669"/>
    <property type="project" value="TreeGrafter"/>
</dbReference>
<dbReference type="CDD" id="cd00272">
    <property type="entry name" value="Chemokine_CC"/>
    <property type="match status" value="1"/>
</dbReference>
<dbReference type="InterPro" id="IPR039809">
    <property type="entry name" value="Chemokine_b/g/d"/>
</dbReference>
<dbReference type="GO" id="GO:0030335">
    <property type="term" value="P:positive regulation of cell migration"/>
    <property type="evidence" value="ECO:0007669"/>
    <property type="project" value="TreeGrafter"/>
</dbReference>
<dbReference type="Proteomes" id="UP000694419">
    <property type="component" value="Unplaced"/>
</dbReference>
<name>A0A8C3JUU9_9CHAR</name>
<evidence type="ECO:0000259" key="6">
    <source>
        <dbReference type="SMART" id="SM00199"/>
    </source>
</evidence>
<feature type="domain" description="Chemokine interleukin-8-like" evidence="6">
    <location>
        <begin position="31"/>
        <end position="90"/>
    </location>
</feature>
<evidence type="ECO:0000313" key="8">
    <source>
        <dbReference type="Proteomes" id="UP000694419"/>
    </source>
</evidence>
<keyword evidence="8" id="KW-1185">Reference proteome</keyword>
<proteinExistence type="inferred from homology"/>
<comment type="similarity">
    <text evidence="1">Belongs to the intercrine beta (chemokine CC) family.</text>
</comment>
<evidence type="ECO:0000256" key="4">
    <source>
        <dbReference type="ARBA" id="ARBA00022729"/>
    </source>
</evidence>
<dbReference type="GO" id="GO:0006954">
    <property type="term" value="P:inflammatory response"/>
    <property type="evidence" value="ECO:0007669"/>
    <property type="project" value="TreeGrafter"/>
</dbReference>
<feature type="signal peptide" evidence="5">
    <location>
        <begin position="1"/>
        <end position="22"/>
    </location>
</feature>